<sequence>MNLVQRHLVVCIVSLHRAVQQPGDVKDHLKPFHHHQACAARLLSNQIASISARNPEASLINQMCLFLSSQLQESAYGSWRSHLKGAQAILRIWGPESLIEACNFEYYNFLVVDVYGTTTSPSNMLSKSTIPQHISYLDLLMKLEIDTTTTLVPVPEDILIITIAANILRASRAGQDGLPTSTLEKLGISSPGLLERLKSFDPQIWAMKHRNDVESWVSLAICFQAATALYIILEETVFTNESHTELYNQLISSIHDLFDRRNSGGTHFKFILWPMVIAGIGAASRLDRSEIDYLCEKLETMTLVLGALAMRDAAIFLNKVQLQFEDQHTSQLNGIDFSMDWNQVCEDAPLFLM</sequence>
<comment type="subcellular location">
    <subcellularLocation>
        <location evidence="1">Nucleus</location>
    </subcellularLocation>
</comment>
<dbReference type="Pfam" id="PF11951">
    <property type="entry name" value="Fungal_trans_2"/>
    <property type="match status" value="1"/>
</dbReference>
<accession>A0A2T2P4H8</accession>
<reference evidence="3 4" key="1">
    <citation type="journal article" date="2018" name="Front. Microbiol.">
        <title>Genome-Wide Analysis of Corynespora cassiicola Leaf Fall Disease Putative Effectors.</title>
        <authorList>
            <person name="Lopez D."/>
            <person name="Ribeiro S."/>
            <person name="Label P."/>
            <person name="Fumanal B."/>
            <person name="Venisse J.S."/>
            <person name="Kohler A."/>
            <person name="de Oliveira R.R."/>
            <person name="Labutti K."/>
            <person name="Lipzen A."/>
            <person name="Lail K."/>
            <person name="Bauer D."/>
            <person name="Ohm R.A."/>
            <person name="Barry K.W."/>
            <person name="Spatafora J."/>
            <person name="Grigoriev I.V."/>
            <person name="Martin F.M."/>
            <person name="Pujade-Renaud V."/>
        </authorList>
    </citation>
    <scope>NUCLEOTIDE SEQUENCE [LARGE SCALE GENOMIC DNA]</scope>
    <source>
        <strain evidence="3 4">Philippines</strain>
    </source>
</reference>
<keyword evidence="4" id="KW-1185">Reference proteome</keyword>
<evidence type="ECO:0000256" key="2">
    <source>
        <dbReference type="ARBA" id="ARBA00023242"/>
    </source>
</evidence>
<dbReference type="OrthoDB" id="5386330at2759"/>
<dbReference type="EMBL" id="KZ678130">
    <property type="protein sequence ID" value="PSN72607.1"/>
    <property type="molecule type" value="Genomic_DNA"/>
</dbReference>
<organism evidence="3 4">
    <name type="scientific">Corynespora cassiicola Philippines</name>
    <dbReference type="NCBI Taxonomy" id="1448308"/>
    <lineage>
        <taxon>Eukaryota</taxon>
        <taxon>Fungi</taxon>
        <taxon>Dikarya</taxon>
        <taxon>Ascomycota</taxon>
        <taxon>Pezizomycotina</taxon>
        <taxon>Dothideomycetes</taxon>
        <taxon>Pleosporomycetidae</taxon>
        <taxon>Pleosporales</taxon>
        <taxon>Corynesporascaceae</taxon>
        <taxon>Corynespora</taxon>
    </lineage>
</organism>
<name>A0A2T2P4H8_CORCC</name>
<gene>
    <name evidence="3" type="ORF">BS50DRAFT_484956</name>
</gene>
<dbReference type="GO" id="GO:0045944">
    <property type="term" value="P:positive regulation of transcription by RNA polymerase II"/>
    <property type="evidence" value="ECO:0007669"/>
    <property type="project" value="TreeGrafter"/>
</dbReference>
<dbReference type="PANTHER" id="PTHR37534">
    <property type="entry name" value="TRANSCRIPTIONAL ACTIVATOR PROTEIN UGA3"/>
    <property type="match status" value="1"/>
</dbReference>
<proteinExistence type="predicted"/>
<evidence type="ECO:0000256" key="1">
    <source>
        <dbReference type="ARBA" id="ARBA00004123"/>
    </source>
</evidence>
<dbReference type="AlphaFoldDB" id="A0A2T2P4H8"/>
<dbReference type="InterPro" id="IPR021858">
    <property type="entry name" value="Fun_TF"/>
</dbReference>
<dbReference type="GO" id="GO:0005634">
    <property type="term" value="C:nucleus"/>
    <property type="evidence" value="ECO:0007669"/>
    <property type="project" value="UniProtKB-SubCell"/>
</dbReference>
<protein>
    <recommendedName>
        <fullName evidence="5">Transcription factor domain-containing protein</fullName>
    </recommendedName>
</protein>
<evidence type="ECO:0000313" key="4">
    <source>
        <dbReference type="Proteomes" id="UP000240883"/>
    </source>
</evidence>
<dbReference type="PANTHER" id="PTHR37534:SF15">
    <property type="entry name" value="ZN(II)2CYS6 TRANSCRIPTION FACTOR (EUROFUNG)"/>
    <property type="match status" value="1"/>
</dbReference>
<evidence type="ECO:0008006" key="5">
    <source>
        <dbReference type="Google" id="ProtNLM"/>
    </source>
</evidence>
<keyword evidence="2" id="KW-0539">Nucleus</keyword>
<dbReference type="GO" id="GO:0003700">
    <property type="term" value="F:DNA-binding transcription factor activity"/>
    <property type="evidence" value="ECO:0007669"/>
    <property type="project" value="TreeGrafter"/>
</dbReference>
<evidence type="ECO:0000313" key="3">
    <source>
        <dbReference type="EMBL" id="PSN72607.1"/>
    </source>
</evidence>
<dbReference type="Proteomes" id="UP000240883">
    <property type="component" value="Unassembled WGS sequence"/>
</dbReference>
<dbReference type="GO" id="GO:0000976">
    <property type="term" value="F:transcription cis-regulatory region binding"/>
    <property type="evidence" value="ECO:0007669"/>
    <property type="project" value="TreeGrafter"/>
</dbReference>